<keyword evidence="4" id="KW-0813">Transport</keyword>
<organism evidence="12">
    <name type="scientific">Brassica campestris</name>
    <name type="common">Field mustard</name>
    <dbReference type="NCBI Taxonomy" id="3711"/>
    <lineage>
        <taxon>Eukaryota</taxon>
        <taxon>Viridiplantae</taxon>
        <taxon>Streptophyta</taxon>
        <taxon>Embryophyta</taxon>
        <taxon>Tracheophyta</taxon>
        <taxon>Spermatophyta</taxon>
        <taxon>Magnoliopsida</taxon>
        <taxon>eudicotyledons</taxon>
        <taxon>Gunneridae</taxon>
        <taxon>Pentapetalae</taxon>
        <taxon>rosids</taxon>
        <taxon>malvids</taxon>
        <taxon>Brassicales</taxon>
        <taxon>Brassicaceae</taxon>
        <taxon>Brassiceae</taxon>
        <taxon>Brassica</taxon>
    </lineage>
</organism>
<dbReference type="PROSITE" id="PS51375">
    <property type="entry name" value="PPR"/>
    <property type="match status" value="12"/>
</dbReference>
<dbReference type="PANTHER" id="PTHR47936">
    <property type="entry name" value="PPR_LONG DOMAIN-CONTAINING PROTEIN"/>
    <property type="match status" value="1"/>
</dbReference>
<dbReference type="Pfam" id="PF08449">
    <property type="entry name" value="UAA"/>
    <property type="match status" value="1"/>
</dbReference>
<evidence type="ECO:0000256" key="2">
    <source>
        <dbReference type="ARBA" id="ARBA00007626"/>
    </source>
</evidence>
<reference evidence="12" key="1">
    <citation type="submission" date="2018-11" db="EMBL/GenBank/DDBJ databases">
        <authorList>
            <consortium name="Genoscope - CEA"/>
            <person name="William W."/>
        </authorList>
    </citation>
    <scope>NUCLEOTIDE SEQUENCE</scope>
</reference>
<dbReference type="NCBIfam" id="TIGR00756">
    <property type="entry name" value="PPR"/>
    <property type="match status" value="12"/>
</dbReference>
<evidence type="ECO:0000256" key="4">
    <source>
        <dbReference type="ARBA" id="ARBA00022448"/>
    </source>
</evidence>
<feature type="repeat" description="PPR" evidence="10">
    <location>
        <begin position="437"/>
        <end position="471"/>
    </location>
</feature>
<feature type="transmembrane region" description="Helical" evidence="11">
    <location>
        <begin position="12"/>
        <end position="30"/>
    </location>
</feature>
<gene>
    <name evidence="12" type="ORF">BRAA09T41588Z</name>
</gene>
<comment type="similarity">
    <text evidence="3">Belongs to the nucleotide-sugar transporter family. UDP-galactose:UMP antiporter (TC 2.A.7.11) subfamily.</text>
</comment>
<dbReference type="GO" id="GO:0015297">
    <property type="term" value="F:antiporter activity"/>
    <property type="evidence" value="ECO:0007669"/>
    <property type="project" value="UniProtKB-KW"/>
</dbReference>
<proteinExistence type="inferred from homology"/>
<evidence type="ECO:0000256" key="5">
    <source>
        <dbReference type="ARBA" id="ARBA00022449"/>
    </source>
</evidence>
<name>A0A3P5Y8X0_BRACM</name>
<evidence type="ECO:0000256" key="1">
    <source>
        <dbReference type="ARBA" id="ARBA00004141"/>
    </source>
</evidence>
<dbReference type="InterPro" id="IPR013657">
    <property type="entry name" value="SCL35B1-4/HUT1"/>
</dbReference>
<accession>A0A3P5Y8X0</accession>
<feature type="repeat" description="PPR" evidence="10">
    <location>
        <begin position="647"/>
        <end position="681"/>
    </location>
</feature>
<sequence>MESHGSGLRRVLLLSFCVAGIWAAYIYQGVLQETLSTKRFGEDEKRFEHLAFLNLAQNVVCLVWSFIMIKLWSNGGSGGAPWWTYWSAGITNTIGPAMGIEALKYISYPAQVLAKSSKMIPVMLMGSLVYGIRYTLPEYLCTFLVAGGVSMFALLKTSSKTISKLANPNAPLGYGLCFLNLAFDGFTNATQDSITARYPKTSAWDIMLGMNLWGTIYNMVYMFGLPHGSGFEAVQFCKQHPEAAWDILMYCLCGAVGQNFIFLTISRFGSLANTTITTTRKFVSIVVSSVLSGNPLSSKQWGCVSMVFENCGLGMPCARVLYQAMVVDPELYSELAGESWRLVREPRIPLSLGGTLTVTTHHLLSRKMSCYKERLRSGIVDIKKDEAVALFQTMIVSRPLPTVIDFSKLFSGIAKTKQYDLVLALCKQMEMNGIAHDLYTLSIVINCFCRRRKLGFAFSVFGKMLKLGYDPGTVTFSTLINGLCLKGRVSEAVELVDRMVEMKVIPNLIILNTLVNGLCLQDRVSEAVALIDRMVANGCQPDQFTYGPILNRMCKSGNTASALDLLRKMEDRKVKPQVVTYNIIIDSLCKDGSLHDALSLFNQMETKGIKPNVFTYTSLIGGFCNAGRWDDGAQLLRDMISREITPDVITFSALIDSFVKEGKLTEAKELYNEMIVRGLDPNTITYGSLIHGLCMENRLDEANQMLDLMVSKGCDPDIWTYNILINGYCKAKLVDEGMRLFRKMSLRGVVADTVTYSSLIQGFCQSGKLKVAKELFQEMVSQGVHPNIVTYKILMDGLVDEAWDLFCSLPLKEVKPDVKTYTIMIGGLCKKGSMSKAGLLFKKMGEDGIAPDDCTWNTLIRAHLRGGDLATSAKLIEEMKSCGFSADASTIKIVMDMLSDGRMKKSFLDLLS</sequence>
<evidence type="ECO:0000256" key="8">
    <source>
        <dbReference type="ARBA" id="ARBA00022989"/>
    </source>
</evidence>
<dbReference type="Pfam" id="PF12854">
    <property type="entry name" value="PPR_1"/>
    <property type="match status" value="2"/>
</dbReference>
<feature type="repeat" description="PPR" evidence="10">
    <location>
        <begin position="472"/>
        <end position="506"/>
    </location>
</feature>
<evidence type="ECO:0000256" key="3">
    <source>
        <dbReference type="ARBA" id="ARBA00008349"/>
    </source>
</evidence>
<evidence type="ECO:0000256" key="7">
    <source>
        <dbReference type="ARBA" id="ARBA00022737"/>
    </source>
</evidence>
<feature type="repeat" description="PPR" evidence="10">
    <location>
        <begin position="507"/>
        <end position="541"/>
    </location>
</feature>
<evidence type="ECO:0000256" key="10">
    <source>
        <dbReference type="PROSITE-ProRule" id="PRU00708"/>
    </source>
</evidence>
<evidence type="ECO:0000256" key="9">
    <source>
        <dbReference type="ARBA" id="ARBA00023136"/>
    </source>
</evidence>
<dbReference type="InterPro" id="IPR011990">
    <property type="entry name" value="TPR-like_helical_dom_sf"/>
</dbReference>
<keyword evidence="7" id="KW-0677">Repeat</keyword>
<comment type="subcellular location">
    <subcellularLocation>
        <location evidence="1">Membrane</location>
        <topology evidence="1">Multi-pass membrane protein</topology>
    </subcellularLocation>
</comment>
<feature type="repeat" description="PPR" evidence="10">
    <location>
        <begin position="577"/>
        <end position="611"/>
    </location>
</feature>
<feature type="repeat" description="PPR" evidence="10">
    <location>
        <begin position="682"/>
        <end position="716"/>
    </location>
</feature>
<evidence type="ECO:0000313" key="12">
    <source>
        <dbReference type="EMBL" id="VDC63977.1"/>
    </source>
</evidence>
<dbReference type="AlphaFoldDB" id="A0A3P5Y8X0"/>
<dbReference type="Pfam" id="PF13041">
    <property type="entry name" value="PPR_2"/>
    <property type="match status" value="5"/>
</dbReference>
<evidence type="ECO:0000256" key="6">
    <source>
        <dbReference type="ARBA" id="ARBA00022692"/>
    </source>
</evidence>
<feature type="repeat" description="PPR" evidence="10">
    <location>
        <begin position="717"/>
        <end position="751"/>
    </location>
</feature>
<protein>
    <submittedName>
        <fullName evidence="12">Uncharacterized protein</fullName>
    </submittedName>
</protein>
<dbReference type="GO" id="GO:0016020">
    <property type="term" value="C:membrane"/>
    <property type="evidence" value="ECO:0007669"/>
    <property type="project" value="UniProtKB-SubCell"/>
</dbReference>
<comment type="similarity">
    <text evidence="2">Belongs to the PPR family. P subfamily.</text>
</comment>
<evidence type="ECO:0000256" key="11">
    <source>
        <dbReference type="SAM" id="Phobius"/>
    </source>
</evidence>
<dbReference type="PANTHER" id="PTHR47936:SF1">
    <property type="entry name" value="PENTATRICOPEPTIDE REPEAT-CONTAINING PROTEIN GUN1, CHLOROPLASTIC"/>
    <property type="match status" value="1"/>
</dbReference>
<keyword evidence="5" id="KW-0050">Antiport</keyword>
<keyword evidence="9 11" id="KW-0472">Membrane</keyword>
<feature type="repeat" description="PPR" evidence="10">
    <location>
        <begin position="817"/>
        <end position="851"/>
    </location>
</feature>
<keyword evidence="8 11" id="KW-1133">Transmembrane helix</keyword>
<feature type="repeat" description="PPR" evidence="10">
    <location>
        <begin position="852"/>
        <end position="886"/>
    </location>
</feature>
<dbReference type="InterPro" id="IPR002885">
    <property type="entry name" value="PPR_rpt"/>
</dbReference>
<dbReference type="Gene3D" id="1.25.40.10">
    <property type="entry name" value="Tetratricopeptide repeat domain"/>
    <property type="match status" value="6"/>
</dbReference>
<feature type="repeat" description="PPR" evidence="10">
    <location>
        <begin position="612"/>
        <end position="646"/>
    </location>
</feature>
<feature type="repeat" description="PPR" evidence="10">
    <location>
        <begin position="542"/>
        <end position="576"/>
    </location>
</feature>
<keyword evidence="6 11" id="KW-0812">Transmembrane</keyword>
<dbReference type="EMBL" id="LR031568">
    <property type="protein sequence ID" value="VDC63977.1"/>
    <property type="molecule type" value="Genomic_DNA"/>
</dbReference>
<feature type="repeat" description="PPR" evidence="10">
    <location>
        <begin position="752"/>
        <end position="786"/>
    </location>
</feature>
<dbReference type="FunFam" id="1.25.40.10:FF:000558">
    <property type="entry name" value="Pentatricopeptide repeat-containing protein At5g39710"/>
    <property type="match status" value="1"/>
</dbReference>